<accession>A0A2H1IEI7</accession>
<evidence type="ECO:0000259" key="2">
    <source>
        <dbReference type="Pfam" id="PF13006"/>
    </source>
</evidence>
<protein>
    <submittedName>
        <fullName evidence="3">Transposase DDE domain-containing protein</fullName>
    </submittedName>
</protein>
<dbReference type="Proteomes" id="UP000234300">
    <property type="component" value="Unassembled WGS sequence"/>
</dbReference>
<feature type="domain" description="Transposase IS4-like" evidence="1">
    <location>
        <begin position="114"/>
        <end position="201"/>
    </location>
</feature>
<proteinExistence type="predicted"/>
<dbReference type="PANTHER" id="PTHR37529:SF1">
    <property type="entry name" value="TRANSPOSASE INSG FOR INSERTION SEQUENCE ELEMENT IS4-RELATED"/>
    <property type="match status" value="1"/>
</dbReference>
<dbReference type="GO" id="GO:0003677">
    <property type="term" value="F:DNA binding"/>
    <property type="evidence" value="ECO:0007669"/>
    <property type="project" value="InterPro"/>
</dbReference>
<evidence type="ECO:0000259" key="1">
    <source>
        <dbReference type="Pfam" id="PF01609"/>
    </source>
</evidence>
<dbReference type="Pfam" id="PF01609">
    <property type="entry name" value="DDE_Tnp_1"/>
    <property type="match status" value="1"/>
</dbReference>
<dbReference type="EMBL" id="FXZI01000001">
    <property type="protein sequence ID" value="SMX73629.1"/>
    <property type="molecule type" value="Genomic_DNA"/>
</dbReference>
<dbReference type="InterPro" id="IPR002559">
    <property type="entry name" value="Transposase_11"/>
</dbReference>
<evidence type="ECO:0000313" key="3">
    <source>
        <dbReference type="EMBL" id="SMX73629.1"/>
    </source>
</evidence>
<evidence type="ECO:0000313" key="4">
    <source>
        <dbReference type="Proteomes" id="UP000234300"/>
    </source>
</evidence>
<organism evidence="3 4">
    <name type="scientific">Brevibacterium aurantiacum</name>
    <dbReference type="NCBI Taxonomy" id="273384"/>
    <lineage>
        <taxon>Bacteria</taxon>
        <taxon>Bacillati</taxon>
        <taxon>Actinomycetota</taxon>
        <taxon>Actinomycetes</taxon>
        <taxon>Micrococcales</taxon>
        <taxon>Brevibacteriaceae</taxon>
        <taxon>Brevibacterium</taxon>
    </lineage>
</organism>
<dbReference type="PANTHER" id="PTHR37529">
    <property type="entry name" value="TRANSPOSASE INSG FOR INSERTION SEQUENCE ELEMENT IS4-RELATED"/>
    <property type="match status" value="1"/>
</dbReference>
<dbReference type="GO" id="GO:0006313">
    <property type="term" value="P:DNA transposition"/>
    <property type="evidence" value="ECO:0007669"/>
    <property type="project" value="InterPro"/>
</dbReference>
<feature type="domain" description="Transposase IS4 N-terminal" evidence="2">
    <location>
        <begin position="2"/>
        <end position="96"/>
    </location>
</feature>
<name>A0A2H1IEI7_BREAU</name>
<dbReference type="AlphaFoldDB" id="A0A2H1IEI7"/>
<sequence>MGLLTRVFPPELADEVIADAGRKQQRSCVLPACVGAYFTIAMALNAERSYEDVFADLVDGRSWASGRVDEYPSPSASAIFRARARLGADPVEALFRQVAKPLARYDWTDSWLAGRRLLAIDGTTLDVADSPVNDAEFGCPVSGRGEQATYPQARVVAVAETGTHAVIDVVVGNAGTGETTLATDVIDRLGPGVVLTADPGF</sequence>
<dbReference type="GO" id="GO:0004803">
    <property type="term" value="F:transposase activity"/>
    <property type="evidence" value="ECO:0007669"/>
    <property type="project" value="InterPro"/>
</dbReference>
<dbReference type="Pfam" id="PF13006">
    <property type="entry name" value="Nterm_IS4"/>
    <property type="match status" value="1"/>
</dbReference>
<gene>
    <name evidence="3" type="ORF">BAURA86_00560</name>
</gene>
<dbReference type="InterPro" id="IPR024473">
    <property type="entry name" value="Transposases_IS4_N"/>
</dbReference>
<reference evidence="3 4" key="1">
    <citation type="submission" date="2017-03" db="EMBL/GenBank/DDBJ databases">
        <authorList>
            <person name="Afonso C.L."/>
            <person name="Miller P.J."/>
            <person name="Scott M.A."/>
            <person name="Spackman E."/>
            <person name="Goraichik I."/>
            <person name="Dimitrov K.M."/>
            <person name="Suarez D.L."/>
            <person name="Swayne D.E."/>
        </authorList>
    </citation>
    <scope>NUCLEOTIDE SEQUENCE [LARGE SCALE GENOMIC DNA]</scope>
    <source>
        <strain evidence="4">8(6)</strain>
    </source>
</reference>